<keyword evidence="3 7" id="KW-0479">Metal-binding</keyword>
<dbReference type="PANTHER" id="PTHR24284">
    <property type="entry name" value="CYTOCHROME P450 FAMILY"/>
    <property type="match status" value="1"/>
</dbReference>
<protein>
    <recommendedName>
        <fullName evidence="11">Cytochrome P450</fullName>
    </recommendedName>
</protein>
<evidence type="ECO:0000313" key="9">
    <source>
        <dbReference type="EMBL" id="GMT21905.1"/>
    </source>
</evidence>
<dbReference type="InterPro" id="IPR002401">
    <property type="entry name" value="Cyt_P450_E_grp-I"/>
</dbReference>
<reference evidence="9" key="1">
    <citation type="submission" date="2023-10" db="EMBL/GenBank/DDBJ databases">
        <title>Genome assembly of Pristionchus species.</title>
        <authorList>
            <person name="Yoshida K."/>
            <person name="Sommer R.J."/>
        </authorList>
    </citation>
    <scope>NUCLEOTIDE SEQUENCE</scope>
    <source>
        <strain evidence="9">RS5133</strain>
    </source>
</reference>
<gene>
    <name evidence="9" type="ORF">PFISCL1PPCAC_13202</name>
</gene>
<evidence type="ECO:0000256" key="5">
    <source>
        <dbReference type="ARBA" id="ARBA00023004"/>
    </source>
</evidence>
<accession>A0AAV5VQX0</accession>
<evidence type="ECO:0000256" key="4">
    <source>
        <dbReference type="ARBA" id="ARBA00023002"/>
    </source>
</evidence>
<sequence length="495" mass="57059">MFVYVSLGLFTLLIYGVFKYYRFIAKFPKGPFPLPFIGNAFDFDFKDQHTSLDRIGKSQPPMYTIFTPIPFVQITDFEVVKEAFVDMGEDFVGRPTNEILQEAFSFAPNAGVINSNGTNWRENRRAAISIMRDFGMGKNVMEEQVRSSVADYIENLHAIEDKDNVDMRWPIQVMVANIINEILFGFRYKYDECQPLMDYVNGFNEMLERVVDSKLLLLAFVFPSIRKVPWLGWHAVGRIQETNKRINQYIVKNVDKCLEGFDVEDEATCFVHAFKQRMEHNQELDHVNLLATCSDFFTAGQETTTTTLRWTMLFLAKNQQTQDRLREEILAVVGSDRLPTMADQVKMPYARACVLEAQRRANILSVNVQRVAVRDVEIRGQTIPKDTWVNGDIHYLLANDPLFEDPEDFRPERYLTEDGKTLKKELVEHTIPFSIGKRECAGEGIARVELFLGLTATFQHYRILPREGEDIDLVAPPGPILLPRAQKLRIQRVQT</sequence>
<comment type="caution">
    <text evidence="9">The sequence shown here is derived from an EMBL/GenBank/DDBJ whole genome shotgun (WGS) entry which is preliminary data.</text>
</comment>
<keyword evidence="6 8" id="KW-0503">Monooxygenase</keyword>
<feature type="binding site" description="axial binding residue" evidence="7">
    <location>
        <position position="440"/>
    </location>
    <ligand>
        <name>heme</name>
        <dbReference type="ChEBI" id="CHEBI:30413"/>
    </ligand>
    <ligandPart>
        <name>Fe</name>
        <dbReference type="ChEBI" id="CHEBI:18248"/>
    </ligandPart>
</feature>
<proteinExistence type="inferred from homology"/>
<evidence type="ECO:0000256" key="8">
    <source>
        <dbReference type="RuleBase" id="RU000461"/>
    </source>
</evidence>
<dbReference type="GO" id="GO:0005506">
    <property type="term" value="F:iron ion binding"/>
    <property type="evidence" value="ECO:0007669"/>
    <property type="project" value="InterPro"/>
</dbReference>
<dbReference type="InterPro" id="IPR036396">
    <property type="entry name" value="Cyt_P450_sf"/>
</dbReference>
<dbReference type="SUPFAM" id="SSF48264">
    <property type="entry name" value="Cytochrome P450"/>
    <property type="match status" value="1"/>
</dbReference>
<dbReference type="Gene3D" id="1.10.630.10">
    <property type="entry name" value="Cytochrome P450"/>
    <property type="match status" value="1"/>
</dbReference>
<dbReference type="PRINTS" id="PR00385">
    <property type="entry name" value="P450"/>
</dbReference>
<keyword evidence="10" id="KW-1185">Reference proteome</keyword>
<dbReference type="GO" id="GO:0004497">
    <property type="term" value="F:monooxygenase activity"/>
    <property type="evidence" value="ECO:0007669"/>
    <property type="project" value="UniProtKB-KW"/>
</dbReference>
<comment type="similarity">
    <text evidence="2 8">Belongs to the cytochrome P450 family.</text>
</comment>
<dbReference type="AlphaFoldDB" id="A0AAV5VQX0"/>
<dbReference type="Pfam" id="PF00067">
    <property type="entry name" value="p450"/>
    <property type="match status" value="1"/>
</dbReference>
<evidence type="ECO:0000256" key="3">
    <source>
        <dbReference type="ARBA" id="ARBA00022723"/>
    </source>
</evidence>
<organism evidence="9 10">
    <name type="scientific">Pristionchus fissidentatus</name>
    <dbReference type="NCBI Taxonomy" id="1538716"/>
    <lineage>
        <taxon>Eukaryota</taxon>
        <taxon>Metazoa</taxon>
        <taxon>Ecdysozoa</taxon>
        <taxon>Nematoda</taxon>
        <taxon>Chromadorea</taxon>
        <taxon>Rhabditida</taxon>
        <taxon>Rhabditina</taxon>
        <taxon>Diplogasteromorpha</taxon>
        <taxon>Diplogasteroidea</taxon>
        <taxon>Neodiplogasteridae</taxon>
        <taxon>Pristionchus</taxon>
    </lineage>
</organism>
<evidence type="ECO:0000256" key="1">
    <source>
        <dbReference type="ARBA" id="ARBA00001971"/>
    </source>
</evidence>
<dbReference type="InterPro" id="IPR017972">
    <property type="entry name" value="Cyt_P450_CS"/>
</dbReference>
<feature type="non-terminal residue" evidence="9">
    <location>
        <position position="495"/>
    </location>
</feature>
<evidence type="ECO:0000256" key="6">
    <source>
        <dbReference type="ARBA" id="ARBA00023033"/>
    </source>
</evidence>
<comment type="cofactor">
    <cofactor evidence="1 7">
        <name>heme</name>
        <dbReference type="ChEBI" id="CHEBI:30413"/>
    </cofactor>
</comment>
<evidence type="ECO:0000256" key="2">
    <source>
        <dbReference type="ARBA" id="ARBA00010617"/>
    </source>
</evidence>
<evidence type="ECO:0000256" key="7">
    <source>
        <dbReference type="PIRSR" id="PIRSR602401-1"/>
    </source>
</evidence>
<dbReference type="GO" id="GO:0020037">
    <property type="term" value="F:heme binding"/>
    <property type="evidence" value="ECO:0007669"/>
    <property type="project" value="InterPro"/>
</dbReference>
<dbReference type="GO" id="GO:0016705">
    <property type="term" value="F:oxidoreductase activity, acting on paired donors, with incorporation or reduction of molecular oxygen"/>
    <property type="evidence" value="ECO:0007669"/>
    <property type="project" value="InterPro"/>
</dbReference>
<dbReference type="PANTHER" id="PTHR24284:SF1">
    <property type="entry name" value="CYTOCHROME P450 FAMILY"/>
    <property type="match status" value="1"/>
</dbReference>
<dbReference type="PROSITE" id="PS00086">
    <property type="entry name" value="CYTOCHROME_P450"/>
    <property type="match status" value="1"/>
</dbReference>
<dbReference type="FunFam" id="1.10.630.10:FF:000036">
    <property type="entry name" value="CYtochrome P450 family"/>
    <property type="match status" value="1"/>
</dbReference>
<dbReference type="EMBL" id="BTSY01000004">
    <property type="protein sequence ID" value="GMT21905.1"/>
    <property type="molecule type" value="Genomic_DNA"/>
</dbReference>
<keyword evidence="7 8" id="KW-0349">Heme</keyword>
<keyword evidence="5 7" id="KW-0408">Iron</keyword>
<keyword evidence="4 8" id="KW-0560">Oxidoreductase</keyword>
<dbReference type="PRINTS" id="PR00463">
    <property type="entry name" value="EP450I"/>
</dbReference>
<dbReference type="Proteomes" id="UP001432322">
    <property type="component" value="Unassembled WGS sequence"/>
</dbReference>
<evidence type="ECO:0008006" key="11">
    <source>
        <dbReference type="Google" id="ProtNLM"/>
    </source>
</evidence>
<evidence type="ECO:0000313" key="10">
    <source>
        <dbReference type="Proteomes" id="UP001432322"/>
    </source>
</evidence>
<name>A0AAV5VQX0_9BILA</name>
<dbReference type="InterPro" id="IPR001128">
    <property type="entry name" value="Cyt_P450"/>
</dbReference>